<dbReference type="EMBL" id="JAGDFL010000016">
    <property type="protein sequence ID" value="KAG7401223.1"/>
    <property type="molecule type" value="Genomic_DNA"/>
</dbReference>
<dbReference type="InterPro" id="IPR045866">
    <property type="entry name" value="FAM210A/B-like"/>
</dbReference>
<keyword evidence="2" id="KW-1133">Transmembrane helix</keyword>
<gene>
    <name evidence="4" type="ORF">PHYBOEH_002407</name>
</gene>
<feature type="region of interest" description="Disordered" evidence="1">
    <location>
        <begin position="1"/>
        <end position="49"/>
    </location>
</feature>
<reference evidence="4" key="1">
    <citation type="submission" date="2021-02" db="EMBL/GenBank/DDBJ databases">
        <authorList>
            <person name="Palmer J.M."/>
        </authorList>
    </citation>
    <scope>NUCLEOTIDE SEQUENCE</scope>
    <source>
        <strain evidence="4">SCRP23</strain>
    </source>
</reference>
<accession>A0A8T1XB12</accession>
<dbReference type="OrthoDB" id="426386at2759"/>
<sequence>MMLRTPSKDSKETAPLTGGLSSSSASKTTENLSEEEQELEEQTGEVQSQQTWRQRAKTFAIEYGRVGICTHLVLSLLSFSAIYVGVSSGLDITSLLDAVGLSTSVSDSATNSAGSALVAYTIYKVLAPIRWPITFAVTPVVLRALRRRGYMLAAQSSPRTGPPTPPQ</sequence>
<organism evidence="4 5">
    <name type="scientific">Phytophthora boehmeriae</name>
    <dbReference type="NCBI Taxonomy" id="109152"/>
    <lineage>
        <taxon>Eukaryota</taxon>
        <taxon>Sar</taxon>
        <taxon>Stramenopiles</taxon>
        <taxon>Oomycota</taxon>
        <taxon>Peronosporomycetes</taxon>
        <taxon>Peronosporales</taxon>
        <taxon>Peronosporaceae</taxon>
        <taxon>Phytophthora</taxon>
    </lineage>
</organism>
<dbReference type="PANTHER" id="PTHR21377:SF18">
    <property type="entry name" value="DUF1279 DOMAIN-CONTAINING PROTEIN"/>
    <property type="match status" value="1"/>
</dbReference>
<evidence type="ECO:0000256" key="2">
    <source>
        <dbReference type="SAM" id="Phobius"/>
    </source>
</evidence>
<comment type="caution">
    <text evidence="4">The sequence shown here is derived from an EMBL/GenBank/DDBJ whole genome shotgun (WGS) entry which is preliminary data.</text>
</comment>
<evidence type="ECO:0000259" key="3">
    <source>
        <dbReference type="Pfam" id="PF06916"/>
    </source>
</evidence>
<evidence type="ECO:0000256" key="1">
    <source>
        <dbReference type="SAM" id="MobiDB-lite"/>
    </source>
</evidence>
<feature type="compositionally biased region" description="Acidic residues" evidence="1">
    <location>
        <begin position="32"/>
        <end position="43"/>
    </location>
</feature>
<dbReference type="PANTHER" id="PTHR21377">
    <property type="entry name" value="PROTEIN FAM210B, MITOCHONDRIAL"/>
    <property type="match status" value="1"/>
</dbReference>
<keyword evidence="2" id="KW-0812">Transmembrane</keyword>
<evidence type="ECO:0000313" key="4">
    <source>
        <dbReference type="EMBL" id="KAG7401223.1"/>
    </source>
</evidence>
<dbReference type="Proteomes" id="UP000693981">
    <property type="component" value="Unassembled WGS sequence"/>
</dbReference>
<feature type="transmembrane region" description="Helical" evidence="2">
    <location>
        <begin position="129"/>
        <end position="145"/>
    </location>
</feature>
<keyword evidence="2" id="KW-0472">Membrane</keyword>
<dbReference type="Pfam" id="PF06916">
    <property type="entry name" value="FAM210A-B_dom"/>
    <property type="match status" value="1"/>
</dbReference>
<feature type="transmembrane region" description="Helical" evidence="2">
    <location>
        <begin position="63"/>
        <end position="86"/>
    </location>
</feature>
<name>A0A8T1XB12_9STRA</name>
<dbReference type="InterPro" id="IPR009688">
    <property type="entry name" value="FAM210A/B-like_dom"/>
</dbReference>
<keyword evidence="5" id="KW-1185">Reference proteome</keyword>
<feature type="domain" description="DUF1279" evidence="3">
    <location>
        <begin position="54"/>
        <end position="140"/>
    </location>
</feature>
<evidence type="ECO:0000313" key="5">
    <source>
        <dbReference type="Proteomes" id="UP000693981"/>
    </source>
</evidence>
<proteinExistence type="predicted"/>
<dbReference type="GO" id="GO:0005739">
    <property type="term" value="C:mitochondrion"/>
    <property type="evidence" value="ECO:0007669"/>
    <property type="project" value="TreeGrafter"/>
</dbReference>
<feature type="compositionally biased region" description="Basic and acidic residues" evidence="1">
    <location>
        <begin position="1"/>
        <end position="12"/>
    </location>
</feature>
<protein>
    <recommendedName>
        <fullName evidence="3">DUF1279 domain-containing protein</fullName>
    </recommendedName>
</protein>
<dbReference type="AlphaFoldDB" id="A0A8T1XB12"/>